<keyword evidence="2" id="KW-0963">Cytoplasm</keyword>
<comment type="subunit">
    <text evidence="2">Monomer. Binds 30S ribosomal subunits, but not 50S ribosomal subunits or 70S ribosomes.</text>
</comment>
<evidence type="ECO:0000313" key="3">
    <source>
        <dbReference type="EMBL" id="SFB89029.1"/>
    </source>
</evidence>
<dbReference type="GO" id="GO:0005829">
    <property type="term" value="C:cytosol"/>
    <property type="evidence" value="ECO:0007669"/>
    <property type="project" value="TreeGrafter"/>
</dbReference>
<comment type="function">
    <text evidence="2">One of several proteins that assist in the late maturation steps of the functional core of the 30S ribosomal subunit. Associates with free 30S ribosomal subunits (but not with 30S subunits that are part of 70S ribosomes or polysomes). Required for efficient processing of 16S rRNA. May interact with the 5'-terminal helix region of 16S rRNA.</text>
</comment>
<keyword evidence="4" id="KW-1185">Reference proteome</keyword>
<protein>
    <recommendedName>
        <fullName evidence="2">Ribosome-binding factor A</fullName>
    </recommendedName>
</protein>
<dbReference type="NCBIfam" id="TIGR00082">
    <property type="entry name" value="rbfA"/>
    <property type="match status" value="1"/>
</dbReference>
<evidence type="ECO:0000256" key="1">
    <source>
        <dbReference type="ARBA" id="ARBA00022517"/>
    </source>
</evidence>
<reference evidence="3 4" key="1">
    <citation type="submission" date="2016-10" db="EMBL/GenBank/DDBJ databases">
        <authorList>
            <person name="de Groot N.N."/>
        </authorList>
    </citation>
    <scope>NUCLEOTIDE SEQUENCE [LARGE SCALE GENOMIC DNA]</scope>
    <source>
        <strain evidence="3 4">DSM 19113</strain>
    </source>
</reference>
<comment type="similarity">
    <text evidence="2">Belongs to the RbfA family.</text>
</comment>
<gene>
    <name evidence="2" type="primary">rbfA</name>
    <name evidence="3" type="ORF">SAMN05660453_0578</name>
</gene>
<dbReference type="HAMAP" id="MF_00003">
    <property type="entry name" value="RbfA"/>
    <property type="match status" value="1"/>
</dbReference>
<accession>A0A1I1EPE0</accession>
<dbReference type="EMBL" id="FOLI01000001">
    <property type="protein sequence ID" value="SFB89029.1"/>
    <property type="molecule type" value="Genomic_DNA"/>
</dbReference>
<dbReference type="InterPro" id="IPR023799">
    <property type="entry name" value="RbfA_dom_sf"/>
</dbReference>
<dbReference type="Proteomes" id="UP000199376">
    <property type="component" value="Unassembled WGS sequence"/>
</dbReference>
<dbReference type="OrthoDB" id="307788at2"/>
<dbReference type="InterPro" id="IPR000238">
    <property type="entry name" value="RbfA"/>
</dbReference>
<dbReference type="GO" id="GO:0043024">
    <property type="term" value="F:ribosomal small subunit binding"/>
    <property type="evidence" value="ECO:0007669"/>
    <property type="project" value="TreeGrafter"/>
</dbReference>
<dbReference type="Pfam" id="PF02033">
    <property type="entry name" value="RBFA"/>
    <property type="match status" value="1"/>
</dbReference>
<evidence type="ECO:0000256" key="2">
    <source>
        <dbReference type="HAMAP-Rule" id="MF_00003"/>
    </source>
</evidence>
<dbReference type="PANTHER" id="PTHR33515">
    <property type="entry name" value="RIBOSOME-BINDING FACTOR A, CHLOROPLASTIC-RELATED"/>
    <property type="match status" value="1"/>
</dbReference>
<organism evidence="3 4">
    <name type="scientific">Fructobacillus durionis</name>
    <dbReference type="NCBI Taxonomy" id="283737"/>
    <lineage>
        <taxon>Bacteria</taxon>
        <taxon>Bacillati</taxon>
        <taxon>Bacillota</taxon>
        <taxon>Bacilli</taxon>
        <taxon>Lactobacillales</taxon>
        <taxon>Lactobacillaceae</taxon>
        <taxon>Fructobacillus</taxon>
    </lineage>
</organism>
<dbReference type="InterPro" id="IPR015946">
    <property type="entry name" value="KH_dom-like_a/b"/>
</dbReference>
<dbReference type="Gene3D" id="3.30.300.20">
    <property type="match status" value="1"/>
</dbReference>
<dbReference type="STRING" id="283737.SAMN05660453_0578"/>
<name>A0A1I1EPE0_9LACO</name>
<dbReference type="SUPFAM" id="SSF89919">
    <property type="entry name" value="Ribosome-binding factor A, RbfA"/>
    <property type="match status" value="1"/>
</dbReference>
<dbReference type="PROSITE" id="PS01319">
    <property type="entry name" value="RBFA"/>
    <property type="match status" value="1"/>
</dbReference>
<dbReference type="RefSeq" id="WP_091501852.1">
    <property type="nucleotide sequence ID" value="NZ_FOLI01000001.1"/>
</dbReference>
<dbReference type="GO" id="GO:0030490">
    <property type="term" value="P:maturation of SSU-rRNA"/>
    <property type="evidence" value="ECO:0007669"/>
    <property type="project" value="UniProtKB-UniRule"/>
</dbReference>
<dbReference type="InterPro" id="IPR020053">
    <property type="entry name" value="Ribosome-bd_factorA_CS"/>
</dbReference>
<keyword evidence="1 2" id="KW-0690">Ribosome biogenesis</keyword>
<evidence type="ECO:0000313" key="4">
    <source>
        <dbReference type="Proteomes" id="UP000199376"/>
    </source>
</evidence>
<proteinExistence type="inferred from homology"/>
<sequence>MANPQRAGRLAQEIQKDISDLILKRVNDPRVQDVTITSVDVSGDLQIATIYYSILSDYASDRKKAQAGLEAASGLIRRELGSRLTVYKIPELHFVLDQSIQYGDHIESLIRELHQKEGK</sequence>
<dbReference type="PANTHER" id="PTHR33515:SF1">
    <property type="entry name" value="RIBOSOME-BINDING FACTOR A, CHLOROPLASTIC-RELATED"/>
    <property type="match status" value="1"/>
</dbReference>
<dbReference type="AlphaFoldDB" id="A0A1I1EPE0"/>
<comment type="subcellular location">
    <subcellularLocation>
        <location evidence="2">Cytoplasm</location>
    </subcellularLocation>
</comment>